<name>A0A1M6MQS5_9BACT</name>
<dbReference type="Gene3D" id="3.30.70.100">
    <property type="match status" value="1"/>
</dbReference>
<feature type="domain" description="BLUF" evidence="1">
    <location>
        <begin position="7"/>
        <end position="98"/>
    </location>
</feature>
<dbReference type="SMART" id="SM01034">
    <property type="entry name" value="BLUF"/>
    <property type="match status" value="1"/>
</dbReference>
<dbReference type="STRING" id="1121955.SAMN02745146_0364"/>
<dbReference type="Pfam" id="PF04940">
    <property type="entry name" value="BLUF"/>
    <property type="match status" value="1"/>
</dbReference>
<evidence type="ECO:0000259" key="1">
    <source>
        <dbReference type="PROSITE" id="PS50925"/>
    </source>
</evidence>
<reference evidence="2 3" key="1">
    <citation type="submission" date="2016-11" db="EMBL/GenBank/DDBJ databases">
        <authorList>
            <person name="Jaros S."/>
            <person name="Januszkiewicz K."/>
            <person name="Wedrychowicz H."/>
        </authorList>
    </citation>
    <scope>NUCLEOTIDE SEQUENCE [LARGE SCALE GENOMIC DNA]</scope>
    <source>
        <strain evidence="2 3">DSM 21074</strain>
    </source>
</reference>
<accession>A0A1M6MQS5</accession>
<evidence type="ECO:0000313" key="2">
    <source>
        <dbReference type="EMBL" id="SHJ85749.1"/>
    </source>
</evidence>
<dbReference type="GO" id="GO:0009882">
    <property type="term" value="F:blue light photoreceptor activity"/>
    <property type="evidence" value="ECO:0007669"/>
    <property type="project" value="InterPro"/>
</dbReference>
<keyword evidence="3" id="KW-1185">Reference proteome</keyword>
<dbReference type="RefSeq" id="WP_073112795.1">
    <property type="nucleotide sequence ID" value="NZ_FQYN01000015.1"/>
</dbReference>
<dbReference type="AlphaFoldDB" id="A0A1M6MQS5"/>
<dbReference type="InterPro" id="IPR036046">
    <property type="entry name" value="Acylphosphatase-like_dom_sf"/>
</dbReference>
<gene>
    <name evidence="2" type="ORF">SAMN02745146_0364</name>
</gene>
<protein>
    <submittedName>
        <fullName evidence="2">Sensors of blue-light using FAD</fullName>
    </submittedName>
</protein>
<dbReference type="SUPFAM" id="SSF54975">
    <property type="entry name" value="Acylphosphatase/BLUF domain-like"/>
    <property type="match status" value="1"/>
</dbReference>
<dbReference type="InterPro" id="IPR007024">
    <property type="entry name" value="BLUF_domain"/>
</dbReference>
<dbReference type="GO" id="GO:0071949">
    <property type="term" value="F:FAD binding"/>
    <property type="evidence" value="ECO:0007669"/>
    <property type="project" value="InterPro"/>
</dbReference>
<sequence>MLPPVSLHKIIYRSAAVRPFSPEQLRELLHAARRYNHAARISGLLLYAEGHFLQVLEGEPAAVQALYQRILADPRHTHVTTTFDGPVPQRAFPDWSMGFAGDGGAATTYIVGYVDAGRLNFLLPRAAGMPAALLAQIQQFLGQQLPPVLAQAFLYTPQD</sequence>
<dbReference type="EMBL" id="FQYN01000015">
    <property type="protein sequence ID" value="SHJ85749.1"/>
    <property type="molecule type" value="Genomic_DNA"/>
</dbReference>
<proteinExistence type="predicted"/>
<dbReference type="Proteomes" id="UP000184418">
    <property type="component" value="Unassembled WGS sequence"/>
</dbReference>
<evidence type="ECO:0000313" key="3">
    <source>
        <dbReference type="Proteomes" id="UP000184418"/>
    </source>
</evidence>
<dbReference type="PROSITE" id="PS50925">
    <property type="entry name" value="BLUF"/>
    <property type="match status" value="1"/>
</dbReference>
<organism evidence="2 3">
    <name type="scientific">Hymenobacter daecheongensis DSM 21074</name>
    <dbReference type="NCBI Taxonomy" id="1121955"/>
    <lineage>
        <taxon>Bacteria</taxon>
        <taxon>Pseudomonadati</taxon>
        <taxon>Bacteroidota</taxon>
        <taxon>Cytophagia</taxon>
        <taxon>Cytophagales</taxon>
        <taxon>Hymenobacteraceae</taxon>
        <taxon>Hymenobacter</taxon>
    </lineage>
</organism>
<dbReference type="OrthoDB" id="1122028at2"/>